<proteinExistence type="predicted"/>
<keyword evidence="1" id="KW-0808">Transferase</keyword>
<comment type="caution">
    <text evidence="1">The sequence shown here is derived from an EMBL/GenBank/DDBJ whole genome shotgun (WGS) entry which is preliminary data.</text>
</comment>
<dbReference type="EMBL" id="JAPDRQ010000242">
    <property type="protein sequence ID" value="KAJ9651665.1"/>
    <property type="molecule type" value="Genomic_DNA"/>
</dbReference>
<dbReference type="Proteomes" id="UP001172386">
    <property type="component" value="Unassembled WGS sequence"/>
</dbReference>
<evidence type="ECO:0000313" key="2">
    <source>
        <dbReference type="Proteomes" id="UP001172386"/>
    </source>
</evidence>
<organism evidence="1 2">
    <name type="scientific">Neophaeococcomyces mojaviensis</name>
    <dbReference type="NCBI Taxonomy" id="3383035"/>
    <lineage>
        <taxon>Eukaryota</taxon>
        <taxon>Fungi</taxon>
        <taxon>Dikarya</taxon>
        <taxon>Ascomycota</taxon>
        <taxon>Pezizomycotina</taxon>
        <taxon>Eurotiomycetes</taxon>
        <taxon>Chaetothyriomycetidae</taxon>
        <taxon>Chaetothyriales</taxon>
        <taxon>Chaetothyriales incertae sedis</taxon>
        <taxon>Neophaeococcomyces</taxon>
    </lineage>
</organism>
<evidence type="ECO:0000313" key="1">
    <source>
        <dbReference type="EMBL" id="KAJ9651665.1"/>
    </source>
</evidence>
<name>A0ACC2ZVI3_9EURO</name>
<keyword evidence="2" id="KW-1185">Reference proteome</keyword>
<gene>
    <name evidence="1" type="primary">RBK1_1</name>
    <name evidence="1" type="ORF">H2198_009078</name>
</gene>
<accession>A0ACC2ZVI3</accession>
<reference evidence="1" key="1">
    <citation type="submission" date="2022-10" db="EMBL/GenBank/DDBJ databases">
        <title>Culturing micro-colonial fungi from biological soil crusts in the Mojave desert and describing Neophaeococcomyces mojavensis, and introducing the new genera and species Taxawa tesnikishii.</title>
        <authorList>
            <person name="Kurbessoian T."/>
            <person name="Stajich J.E."/>
        </authorList>
    </citation>
    <scope>NUCLEOTIDE SEQUENCE</scope>
    <source>
        <strain evidence="1">JES_112</strain>
    </source>
</reference>
<dbReference type="EC" id="2.7.1.15" evidence="1"/>
<protein>
    <submittedName>
        <fullName evidence="1">Ribokinase</fullName>
        <ecNumber evidence="1">2.7.1.15</ecNumber>
    </submittedName>
</protein>
<sequence>MPIKRSKKIISVIGGLSIDSIYNISQLPERGACVRSKKYKELGGRGTNIAIAAYRSFHETPDTPDGQLPEDIQDETDDEDDIEVRIVGAVDSDDRNEQFTTLFHQNGVRANGIRVFKDRDDSMPAVWGQREYSEEVSIVDGETGRARQLFTPGVADMWEPEHFETIESLGAGVRPDLVVTTMELRREVVEKIIHTAYNAGVEVIVYGSPATQIVSDCFEKITHYICNEGDAAILLGYDKGDVYWDTWAEVTETLARKGVKNIVLTLGPAGVYYRNGQEHGYVSGFRKLGEIKDSSGLTAAFAGAYAVDYVKPKESETWDIKAAAERGVKASALKLLKLGSRNSLPWADEIDEFDEEPLFQSLEELLELSEKARKGDRAFIFRRTRQQE</sequence>